<comment type="caution">
    <text evidence="1">The sequence shown here is derived from an EMBL/GenBank/DDBJ whole genome shotgun (WGS) entry which is preliminary data.</text>
</comment>
<organism evidence="1 2">
    <name type="scientific">Catharanthus roseus</name>
    <name type="common">Madagascar periwinkle</name>
    <name type="synonym">Vinca rosea</name>
    <dbReference type="NCBI Taxonomy" id="4058"/>
    <lineage>
        <taxon>Eukaryota</taxon>
        <taxon>Viridiplantae</taxon>
        <taxon>Streptophyta</taxon>
        <taxon>Embryophyta</taxon>
        <taxon>Tracheophyta</taxon>
        <taxon>Spermatophyta</taxon>
        <taxon>Magnoliopsida</taxon>
        <taxon>eudicotyledons</taxon>
        <taxon>Gunneridae</taxon>
        <taxon>Pentapetalae</taxon>
        <taxon>asterids</taxon>
        <taxon>lamiids</taxon>
        <taxon>Gentianales</taxon>
        <taxon>Apocynaceae</taxon>
        <taxon>Rauvolfioideae</taxon>
        <taxon>Vinceae</taxon>
        <taxon>Catharanthinae</taxon>
        <taxon>Catharanthus</taxon>
    </lineage>
</organism>
<dbReference type="EMBL" id="CM044706">
    <property type="protein sequence ID" value="KAI5659634.1"/>
    <property type="molecule type" value="Genomic_DNA"/>
</dbReference>
<proteinExistence type="predicted"/>
<gene>
    <name evidence="1" type="ORF">M9H77_28427</name>
</gene>
<dbReference type="Proteomes" id="UP001060085">
    <property type="component" value="Linkage Group LG06"/>
</dbReference>
<evidence type="ECO:0000313" key="1">
    <source>
        <dbReference type="EMBL" id="KAI5659634.1"/>
    </source>
</evidence>
<keyword evidence="2" id="KW-1185">Reference proteome</keyword>
<protein>
    <submittedName>
        <fullName evidence="1">Uncharacterized protein</fullName>
    </submittedName>
</protein>
<evidence type="ECO:0000313" key="2">
    <source>
        <dbReference type="Proteomes" id="UP001060085"/>
    </source>
</evidence>
<name>A0ACC0AFP9_CATRO</name>
<reference evidence="2" key="1">
    <citation type="journal article" date="2023" name="Nat. Plants">
        <title>Single-cell RNA sequencing provides a high-resolution roadmap for understanding the multicellular compartmentation of specialized metabolism.</title>
        <authorList>
            <person name="Sun S."/>
            <person name="Shen X."/>
            <person name="Li Y."/>
            <person name="Li Y."/>
            <person name="Wang S."/>
            <person name="Li R."/>
            <person name="Zhang H."/>
            <person name="Shen G."/>
            <person name="Guo B."/>
            <person name="Wei J."/>
            <person name="Xu J."/>
            <person name="St-Pierre B."/>
            <person name="Chen S."/>
            <person name="Sun C."/>
        </authorList>
    </citation>
    <scope>NUCLEOTIDE SEQUENCE [LARGE SCALE GENOMIC DNA]</scope>
</reference>
<accession>A0ACC0AFP9</accession>
<sequence>MELYALILRLSIEEDKDASIVRFLSGLNKDIANQLDLYHYTTYEDMCHLATKIENQRKCIGLSKTDLPSSRNVVPKPQASDYKSWPKKDYTSKAAFKDYSKPKVEEKGKLITNQIRCFKCNGVGHSAINCPTQRTLIFNKELNGCIKGDVNDCQVYLIEKEKGNEDQEIDSFEAIEEGMSLVTIKALSTQILEEESSVQRENISHTKCLVGGKVANIIIDSGSCTNVASISC</sequence>